<accession>A0A1L5NSA4</accession>
<dbReference type="PANTHER" id="PTHR43081">
    <property type="entry name" value="ADENYLATE CYCLASE, TERMINAL-DIFFERENTIATION SPECIFIC-RELATED"/>
    <property type="match status" value="1"/>
</dbReference>
<evidence type="ECO:0000313" key="3">
    <source>
        <dbReference type="Proteomes" id="UP000184749"/>
    </source>
</evidence>
<evidence type="ECO:0000259" key="1">
    <source>
        <dbReference type="PROSITE" id="PS50125"/>
    </source>
</evidence>
<dbReference type="GO" id="GO:0004016">
    <property type="term" value="F:adenylate cyclase activity"/>
    <property type="evidence" value="ECO:0007669"/>
    <property type="project" value="UniProtKB-ARBA"/>
</dbReference>
<dbReference type="GO" id="GO:0035556">
    <property type="term" value="P:intracellular signal transduction"/>
    <property type="evidence" value="ECO:0007669"/>
    <property type="project" value="InterPro"/>
</dbReference>
<dbReference type="SMART" id="SM00044">
    <property type="entry name" value="CYCc"/>
    <property type="match status" value="1"/>
</dbReference>
<dbReference type="PROSITE" id="PS50125">
    <property type="entry name" value="GUANYLATE_CYCLASE_2"/>
    <property type="match status" value="1"/>
</dbReference>
<dbReference type="Proteomes" id="UP000184749">
    <property type="component" value="Plasmid pRgalIE4872d"/>
</dbReference>
<name>A0A1L5NSA4_9HYPH</name>
<dbReference type="AlphaFoldDB" id="A0A1L5NSA4"/>
<evidence type="ECO:0000313" key="2">
    <source>
        <dbReference type="EMBL" id="APO70767.1"/>
    </source>
</evidence>
<dbReference type="Pfam" id="PF19363">
    <property type="entry name" value="DUF5939"/>
    <property type="match status" value="1"/>
</dbReference>
<feature type="domain" description="Guanylate cyclase" evidence="1">
    <location>
        <begin position="291"/>
        <end position="409"/>
    </location>
</feature>
<proteinExistence type="predicted"/>
<dbReference type="InterPro" id="IPR045983">
    <property type="entry name" value="GUC-dom-containing_N"/>
</dbReference>
<protein>
    <submittedName>
        <fullName evidence="2">Adenylate cyclase family 3 protein</fullName>
    </submittedName>
</protein>
<dbReference type="Gene3D" id="3.30.70.1230">
    <property type="entry name" value="Nucleotide cyclase"/>
    <property type="match status" value="1"/>
</dbReference>
<keyword evidence="2" id="KW-0614">Plasmid</keyword>
<geneLocation type="plasmid" evidence="3">
    <name>prgalie4872d</name>
</geneLocation>
<dbReference type="InterPro" id="IPR001054">
    <property type="entry name" value="A/G_cyclase"/>
</dbReference>
<dbReference type="EMBL" id="CP017105">
    <property type="protein sequence ID" value="APO70767.1"/>
    <property type="molecule type" value="Genomic_DNA"/>
</dbReference>
<gene>
    <name evidence="2" type="ORF">IE4872_PD00228</name>
</gene>
<organism evidence="2 3">
    <name type="scientific">Rhizobium gallicum</name>
    <dbReference type="NCBI Taxonomy" id="56730"/>
    <lineage>
        <taxon>Bacteria</taxon>
        <taxon>Pseudomonadati</taxon>
        <taxon>Pseudomonadota</taxon>
        <taxon>Alphaproteobacteria</taxon>
        <taxon>Hyphomicrobiales</taxon>
        <taxon>Rhizobiaceae</taxon>
        <taxon>Rhizobium/Agrobacterium group</taxon>
        <taxon>Rhizobium</taxon>
    </lineage>
</organism>
<dbReference type="InterPro" id="IPR029787">
    <property type="entry name" value="Nucleotide_cyclase"/>
</dbReference>
<reference evidence="2 3" key="1">
    <citation type="submission" date="2016-09" db="EMBL/GenBank/DDBJ databases">
        <title>The complete genome sequences of Rhizobium gallicum, symbiovars gallicum and phaseoli, symbionts associated to common bean (Phaseolus vulgaris).</title>
        <authorList>
            <person name="Bustos P."/>
            <person name="Santamaria R.I."/>
            <person name="Perez-Carrascal O.M."/>
            <person name="Juarez S."/>
            <person name="Lozano L."/>
            <person name="Martinez-Flores I."/>
            <person name="Martinez-Romero E."/>
            <person name="Cevallos M."/>
            <person name="Romero D."/>
            <person name="Davila G."/>
            <person name="Gonzalez V."/>
        </authorList>
    </citation>
    <scope>NUCLEOTIDE SEQUENCE [LARGE SCALE GENOMIC DNA]</scope>
    <source>
        <strain evidence="2 3">IE4872</strain>
        <plasmid evidence="3">prgalie4872d</plasmid>
    </source>
</reference>
<sequence>MILRDRVDPTIADVIADLIENGRDAELNRANPIGLARKRNLDETLAIDGFVHATRLGLFELSWNVVCPGCGGVLLAAEHLSHLERERYTCALCAADCRPGLDESVEVTFTVNPAVRAIAAHRPESMSSWDYARQLYWGSESTLPEDIESISRDALIGVFDLPPGRFEAVDLDLAPGLVIVFDPVTHTSSFIEISGASASERQDAACVIPGTAGWTATANLRPGPARLIIENQTGGRALPTIWRAGDALVALVSGRQPTLDAKRLLSNQTFRDIHGATLFDPHQRFQIKSLTFVFSDITGSSALYERVGDLAAFDLVRAHFRALEAIIARYGGAVVKTIGDAVMASFADPLDAVKAALAMRGGIHAKDTTSGDHDIVLKIGVHAGPCLAVILNNHQDYFGQTVNAAARIQSLARPDAIVLSQTVASTPGLPALLSCGNMVVERSMQSLRGMERKVEVLEIRNQQAASGKGGPN</sequence>
<dbReference type="PANTHER" id="PTHR43081:SF19">
    <property type="entry name" value="PH-SENSITIVE ADENYLATE CYCLASE RV1264"/>
    <property type="match status" value="1"/>
</dbReference>
<dbReference type="Pfam" id="PF00211">
    <property type="entry name" value="Guanylate_cyc"/>
    <property type="match status" value="1"/>
</dbReference>
<dbReference type="InterPro" id="IPR050697">
    <property type="entry name" value="Adenylyl/Guanylyl_Cyclase_3/4"/>
</dbReference>
<dbReference type="GO" id="GO:0006171">
    <property type="term" value="P:cAMP biosynthetic process"/>
    <property type="evidence" value="ECO:0007669"/>
    <property type="project" value="TreeGrafter"/>
</dbReference>
<dbReference type="CDD" id="cd07302">
    <property type="entry name" value="CHD"/>
    <property type="match status" value="1"/>
</dbReference>
<dbReference type="SUPFAM" id="SSF55073">
    <property type="entry name" value="Nucleotide cyclase"/>
    <property type="match status" value="1"/>
</dbReference>